<sequence length="38" mass="4289">MSMQVVGYRENKLRNKKPGSLAQGKEPGRRQAAVRSFI</sequence>
<reference evidence="2 3" key="1">
    <citation type="submission" date="2016-03" db="EMBL/GenBank/DDBJ databases">
        <title>Spore heat resistance.</title>
        <authorList>
            <person name="Boekhorst J."/>
            <person name="Berendsen E.M."/>
            <person name="Wells-Bennik M.H."/>
            <person name="Kuipers O.P."/>
        </authorList>
    </citation>
    <scope>NUCLEOTIDE SEQUENCE [LARGE SCALE GENOMIC DNA]</scope>
    <source>
        <strain evidence="2 3">GS8</strain>
    </source>
</reference>
<feature type="region of interest" description="Disordered" evidence="1">
    <location>
        <begin position="1"/>
        <end position="38"/>
    </location>
</feature>
<comment type="caution">
    <text evidence="2">The sequence shown here is derived from an EMBL/GenBank/DDBJ whole genome shotgun (WGS) entry which is preliminary data.</text>
</comment>
<evidence type="ECO:0000256" key="1">
    <source>
        <dbReference type="SAM" id="MobiDB-lite"/>
    </source>
</evidence>
<dbReference type="EMBL" id="LUCS01000028">
    <property type="protein sequence ID" value="KAF6510339.1"/>
    <property type="molecule type" value="Genomic_DNA"/>
</dbReference>
<proteinExistence type="predicted"/>
<name>A0ABQ7HDQ2_GEOSE</name>
<accession>A0ABQ7HDQ2</accession>
<gene>
    <name evidence="2" type="ORF">GS8_2496</name>
</gene>
<organism evidence="2 3">
    <name type="scientific">Geobacillus stearothermophilus</name>
    <name type="common">Bacillus stearothermophilus</name>
    <dbReference type="NCBI Taxonomy" id="1422"/>
    <lineage>
        <taxon>Bacteria</taxon>
        <taxon>Bacillati</taxon>
        <taxon>Bacillota</taxon>
        <taxon>Bacilli</taxon>
        <taxon>Bacillales</taxon>
        <taxon>Anoxybacillaceae</taxon>
        <taxon>Geobacillus</taxon>
    </lineage>
</organism>
<evidence type="ECO:0000313" key="2">
    <source>
        <dbReference type="EMBL" id="KAF6510339.1"/>
    </source>
</evidence>
<evidence type="ECO:0000313" key="3">
    <source>
        <dbReference type="Proteomes" id="UP000773850"/>
    </source>
</evidence>
<dbReference type="Proteomes" id="UP000773850">
    <property type="component" value="Unassembled WGS sequence"/>
</dbReference>
<keyword evidence="3" id="KW-1185">Reference proteome</keyword>
<protein>
    <submittedName>
        <fullName evidence="2">Uncharacterized protein</fullName>
    </submittedName>
</protein>